<evidence type="ECO:0000313" key="1">
    <source>
        <dbReference type="EMBL" id="JAE06686.1"/>
    </source>
</evidence>
<dbReference type="AlphaFoldDB" id="A0A0A9F987"/>
<protein>
    <submittedName>
        <fullName evidence="1">Uncharacterized protein</fullName>
    </submittedName>
</protein>
<reference evidence="1" key="2">
    <citation type="journal article" date="2015" name="Data Brief">
        <title>Shoot transcriptome of the giant reed, Arundo donax.</title>
        <authorList>
            <person name="Barrero R.A."/>
            <person name="Guerrero F.D."/>
            <person name="Moolhuijzen P."/>
            <person name="Goolsby J.A."/>
            <person name="Tidwell J."/>
            <person name="Bellgard S.E."/>
            <person name="Bellgard M.I."/>
        </authorList>
    </citation>
    <scope>NUCLEOTIDE SEQUENCE</scope>
    <source>
        <tissue evidence="1">Shoot tissue taken approximately 20 cm above the soil surface</tissue>
    </source>
</reference>
<dbReference type="EMBL" id="GBRH01191210">
    <property type="protein sequence ID" value="JAE06686.1"/>
    <property type="molecule type" value="Transcribed_RNA"/>
</dbReference>
<reference evidence="1" key="1">
    <citation type="submission" date="2014-09" db="EMBL/GenBank/DDBJ databases">
        <authorList>
            <person name="Magalhaes I.L.F."/>
            <person name="Oliveira U."/>
            <person name="Santos F.R."/>
            <person name="Vidigal T.H.D.A."/>
            <person name="Brescovit A.D."/>
            <person name="Santos A.J."/>
        </authorList>
    </citation>
    <scope>NUCLEOTIDE SEQUENCE</scope>
    <source>
        <tissue evidence="1">Shoot tissue taken approximately 20 cm above the soil surface</tissue>
    </source>
</reference>
<proteinExistence type="predicted"/>
<name>A0A0A9F987_ARUDO</name>
<sequence length="41" mass="4865">MITLKYRLTISVVDLLHILLLLDLKFSNVSRACQFKMHRSF</sequence>
<organism evidence="1">
    <name type="scientific">Arundo donax</name>
    <name type="common">Giant reed</name>
    <name type="synonym">Donax arundinaceus</name>
    <dbReference type="NCBI Taxonomy" id="35708"/>
    <lineage>
        <taxon>Eukaryota</taxon>
        <taxon>Viridiplantae</taxon>
        <taxon>Streptophyta</taxon>
        <taxon>Embryophyta</taxon>
        <taxon>Tracheophyta</taxon>
        <taxon>Spermatophyta</taxon>
        <taxon>Magnoliopsida</taxon>
        <taxon>Liliopsida</taxon>
        <taxon>Poales</taxon>
        <taxon>Poaceae</taxon>
        <taxon>PACMAD clade</taxon>
        <taxon>Arundinoideae</taxon>
        <taxon>Arundineae</taxon>
        <taxon>Arundo</taxon>
    </lineage>
</organism>
<accession>A0A0A9F987</accession>